<name>A0ABW1IRN4_9BACL</name>
<comment type="caution">
    <text evidence="2">The sequence shown here is derived from an EMBL/GenBank/DDBJ whole genome shotgun (WGS) entry which is preliminary data.</text>
</comment>
<reference evidence="3" key="1">
    <citation type="journal article" date="2019" name="Int. J. Syst. Evol. Microbiol.">
        <title>The Global Catalogue of Microorganisms (GCM) 10K type strain sequencing project: providing services to taxonomists for standard genome sequencing and annotation.</title>
        <authorList>
            <consortium name="The Broad Institute Genomics Platform"/>
            <consortium name="The Broad Institute Genome Sequencing Center for Infectious Disease"/>
            <person name="Wu L."/>
            <person name="Ma J."/>
        </authorList>
    </citation>
    <scope>NUCLEOTIDE SEQUENCE [LARGE SCALE GENOMIC DNA]</scope>
    <source>
        <strain evidence="3">CCM 8749</strain>
    </source>
</reference>
<dbReference type="Gene3D" id="3.30.460.10">
    <property type="entry name" value="Beta Polymerase, domain 2"/>
    <property type="match status" value="1"/>
</dbReference>
<dbReference type="Proteomes" id="UP001596250">
    <property type="component" value="Unassembled WGS sequence"/>
</dbReference>
<dbReference type="InterPro" id="IPR002934">
    <property type="entry name" value="Polymerase_NTP_transf_dom"/>
</dbReference>
<keyword evidence="3" id="KW-1185">Reference proteome</keyword>
<dbReference type="CDD" id="cd05403">
    <property type="entry name" value="NT_KNTase_like"/>
    <property type="match status" value="1"/>
</dbReference>
<dbReference type="Pfam" id="PF01909">
    <property type="entry name" value="NTP_transf_2"/>
    <property type="match status" value="1"/>
</dbReference>
<sequence length="269" mass="31267">MYTPQDRDRLLQVLKEQAEKLQGVLGMLLVGSGAAGFRDEYSDIDVLIVASEPEQVTYITEQMNHYIKDEHRVLRSKLYRHEEDIYVSCILLNNGLGIDMGVWSMKKLRATKPNWTILFDRSGALDSRLKESLSSHTERNLQAEIEDSMSGIWQFIMNAAVSIRRRQTIKAAKDMDMIRDQIIRVLTAAYGVNYDPLKAIDELQDEAVERLKKSYIIHSESAESAQKLHDIVACYFDIILRYQDDADHQKYKTQMLDYVREMLQEELRR</sequence>
<dbReference type="InterPro" id="IPR043519">
    <property type="entry name" value="NT_sf"/>
</dbReference>
<feature type="domain" description="Polymerase nucleotidyl transferase" evidence="1">
    <location>
        <begin position="14"/>
        <end position="73"/>
    </location>
</feature>
<accession>A0ABW1IRN4</accession>
<protein>
    <submittedName>
        <fullName evidence="2">Nucleotidyltransferase domain-containing protein</fullName>
    </submittedName>
</protein>
<dbReference type="EMBL" id="JBHSQV010000168">
    <property type="protein sequence ID" value="MFC5987669.1"/>
    <property type="molecule type" value="Genomic_DNA"/>
</dbReference>
<dbReference type="RefSeq" id="WP_379895105.1">
    <property type="nucleotide sequence ID" value="NZ_CBCSCT010000033.1"/>
</dbReference>
<evidence type="ECO:0000313" key="3">
    <source>
        <dbReference type="Proteomes" id="UP001596250"/>
    </source>
</evidence>
<proteinExistence type="predicted"/>
<dbReference type="SUPFAM" id="SSF81301">
    <property type="entry name" value="Nucleotidyltransferase"/>
    <property type="match status" value="1"/>
</dbReference>
<evidence type="ECO:0000259" key="1">
    <source>
        <dbReference type="Pfam" id="PF01909"/>
    </source>
</evidence>
<evidence type="ECO:0000313" key="2">
    <source>
        <dbReference type="EMBL" id="MFC5987669.1"/>
    </source>
</evidence>
<organism evidence="2 3">
    <name type="scientific">Marinicrinis lubricantis</name>
    <dbReference type="NCBI Taxonomy" id="2086470"/>
    <lineage>
        <taxon>Bacteria</taxon>
        <taxon>Bacillati</taxon>
        <taxon>Bacillota</taxon>
        <taxon>Bacilli</taxon>
        <taxon>Bacillales</taxon>
        <taxon>Paenibacillaceae</taxon>
    </lineage>
</organism>
<gene>
    <name evidence="2" type="ORF">ACFPXP_14780</name>
</gene>